<dbReference type="EMBL" id="JAJJMA010025285">
    <property type="protein sequence ID" value="MCL7023686.1"/>
    <property type="molecule type" value="Genomic_DNA"/>
</dbReference>
<reference evidence="1" key="1">
    <citation type="submission" date="2022-03" db="EMBL/GenBank/DDBJ databases">
        <title>A functionally conserved STORR gene fusion in Papaver species that diverged 16.8 million years ago.</title>
        <authorList>
            <person name="Catania T."/>
        </authorList>
    </citation>
    <scope>NUCLEOTIDE SEQUENCE</scope>
    <source>
        <strain evidence="1">S-191538</strain>
    </source>
</reference>
<sequence>MQIEQCERRGMKLLRGMNLSGEVIPSNNEFRVAMEEASRVGAVCSFIDQDINVTLQQLHDVMSSDSMRRSHEIVTELYEDFTRSNIQERRSIWRVVSPVTFKVLLEDRDEHMFKELRRFQGKIVAVVGMAHMDGIELLWKRAENGDGWQPPASQKCGLAM</sequence>
<evidence type="ECO:0008006" key="3">
    <source>
        <dbReference type="Google" id="ProtNLM"/>
    </source>
</evidence>
<protein>
    <recommendedName>
        <fullName evidence="3">TraB family protein</fullName>
    </recommendedName>
</protein>
<feature type="non-terminal residue" evidence="1">
    <location>
        <position position="160"/>
    </location>
</feature>
<dbReference type="PANTHER" id="PTHR21530:SF5">
    <property type="entry name" value="TRAB FAMILY PROTEIN"/>
    <property type="match status" value="1"/>
</dbReference>
<dbReference type="InterPro" id="IPR046345">
    <property type="entry name" value="TraB_PrgY-like"/>
</dbReference>
<dbReference type="Proteomes" id="UP001177140">
    <property type="component" value="Unassembled WGS sequence"/>
</dbReference>
<proteinExistence type="predicted"/>
<accession>A0AA41RSS8</accession>
<name>A0AA41RSS8_PAPNU</name>
<gene>
    <name evidence="1" type="ORF">MKW94_017502</name>
</gene>
<comment type="caution">
    <text evidence="1">The sequence shown here is derived from an EMBL/GenBank/DDBJ whole genome shotgun (WGS) entry which is preliminary data.</text>
</comment>
<dbReference type="AlphaFoldDB" id="A0AA41RSS8"/>
<evidence type="ECO:0000313" key="2">
    <source>
        <dbReference type="Proteomes" id="UP001177140"/>
    </source>
</evidence>
<evidence type="ECO:0000313" key="1">
    <source>
        <dbReference type="EMBL" id="MCL7023686.1"/>
    </source>
</evidence>
<organism evidence="1 2">
    <name type="scientific">Papaver nudicaule</name>
    <name type="common">Iceland poppy</name>
    <dbReference type="NCBI Taxonomy" id="74823"/>
    <lineage>
        <taxon>Eukaryota</taxon>
        <taxon>Viridiplantae</taxon>
        <taxon>Streptophyta</taxon>
        <taxon>Embryophyta</taxon>
        <taxon>Tracheophyta</taxon>
        <taxon>Spermatophyta</taxon>
        <taxon>Magnoliopsida</taxon>
        <taxon>Ranunculales</taxon>
        <taxon>Papaveraceae</taxon>
        <taxon>Papaveroideae</taxon>
        <taxon>Papaver</taxon>
    </lineage>
</organism>
<dbReference type="PANTHER" id="PTHR21530">
    <property type="entry name" value="PHEROMONE SHUTDOWN PROTEIN"/>
    <property type="match status" value="1"/>
</dbReference>
<dbReference type="CDD" id="cd14726">
    <property type="entry name" value="TraB_PrgY-like"/>
    <property type="match status" value="1"/>
</dbReference>
<keyword evidence="2" id="KW-1185">Reference proteome</keyword>